<dbReference type="InterPro" id="IPR051910">
    <property type="entry name" value="ComF/GntX_DNA_util-trans"/>
</dbReference>
<dbReference type="PANTHER" id="PTHR47505:SF1">
    <property type="entry name" value="DNA UTILIZATION PROTEIN YHGH"/>
    <property type="match status" value="1"/>
</dbReference>
<dbReference type="Proteomes" id="UP001203004">
    <property type="component" value="Unassembled WGS sequence"/>
</dbReference>
<dbReference type="CDD" id="cd06223">
    <property type="entry name" value="PRTases_typeI"/>
    <property type="match status" value="1"/>
</dbReference>
<protein>
    <submittedName>
        <fullName evidence="3">ComF family protein</fullName>
    </submittedName>
</protein>
<name>A0ABT0MCS1_9BACL</name>
<organism evidence="3 4">
    <name type="scientific">Sporolactobacillus mangiferae</name>
    <dbReference type="NCBI Taxonomy" id="2940498"/>
    <lineage>
        <taxon>Bacteria</taxon>
        <taxon>Bacillati</taxon>
        <taxon>Bacillota</taxon>
        <taxon>Bacilli</taxon>
        <taxon>Bacillales</taxon>
        <taxon>Sporolactobacillaceae</taxon>
        <taxon>Sporolactobacillus</taxon>
    </lineage>
</organism>
<dbReference type="Pfam" id="PF00156">
    <property type="entry name" value="Pribosyltran"/>
    <property type="match status" value="1"/>
</dbReference>
<dbReference type="SUPFAM" id="SSF53271">
    <property type="entry name" value="PRTase-like"/>
    <property type="match status" value="1"/>
</dbReference>
<feature type="domain" description="Phosphoribosyltransferase" evidence="2">
    <location>
        <begin position="176"/>
        <end position="251"/>
    </location>
</feature>
<keyword evidence="4" id="KW-1185">Reference proteome</keyword>
<reference evidence="3 4" key="1">
    <citation type="submission" date="2022-05" db="EMBL/GenBank/DDBJ databases">
        <title>Sporolactobacillus sp nov CPB3-1, isolated from tree bark (Mangifera indica L.).</title>
        <authorList>
            <person name="Phuengjayaem S."/>
            <person name="Tanasupawat S."/>
        </authorList>
    </citation>
    <scope>NUCLEOTIDE SEQUENCE [LARGE SCALE GENOMIC DNA]</scope>
    <source>
        <strain evidence="3 4">CPB3-1</strain>
    </source>
</reference>
<comment type="similarity">
    <text evidence="1">Belongs to the ComF/GntX family.</text>
</comment>
<evidence type="ECO:0000313" key="3">
    <source>
        <dbReference type="EMBL" id="MCL1632658.1"/>
    </source>
</evidence>
<dbReference type="Gene3D" id="3.40.50.2020">
    <property type="match status" value="1"/>
</dbReference>
<accession>A0ABT0MCS1</accession>
<proteinExistence type="inferred from homology"/>
<comment type="caution">
    <text evidence="3">The sequence shown here is derived from an EMBL/GenBank/DDBJ whole genome shotgun (WGS) entry which is preliminary data.</text>
</comment>
<dbReference type="EMBL" id="JAMAST010000019">
    <property type="protein sequence ID" value="MCL1632658.1"/>
    <property type="molecule type" value="Genomic_DNA"/>
</dbReference>
<gene>
    <name evidence="3" type="ORF">M3N64_12085</name>
</gene>
<dbReference type="PANTHER" id="PTHR47505">
    <property type="entry name" value="DNA UTILIZATION PROTEIN YHGH"/>
    <property type="match status" value="1"/>
</dbReference>
<dbReference type="InterPro" id="IPR000836">
    <property type="entry name" value="PRTase_dom"/>
</dbReference>
<evidence type="ECO:0000259" key="2">
    <source>
        <dbReference type="Pfam" id="PF00156"/>
    </source>
</evidence>
<evidence type="ECO:0000256" key="1">
    <source>
        <dbReference type="ARBA" id="ARBA00008007"/>
    </source>
</evidence>
<dbReference type="RefSeq" id="WP_249102623.1">
    <property type="nucleotide sequence ID" value="NZ_JAMAST010000019.1"/>
</dbReference>
<evidence type="ECO:0000313" key="4">
    <source>
        <dbReference type="Proteomes" id="UP001203004"/>
    </source>
</evidence>
<dbReference type="InterPro" id="IPR029057">
    <property type="entry name" value="PRTase-like"/>
</dbReference>
<sequence length="253" mass="28671">MRCLFCGADFLKPLTFQTVFVLDDTPSFCDTCRGRLAAIAPDACCRCCGRDLSLLESTAVKHHICQDCIWWKHSGRNGLYGTNNALFSYNPLIKEMITRFKFRGDTALAAGFACDLRCAFHRIVKKGSTWRQRLFMTDSSQFVIIPIPVSAHRLRERGFNQAEVLAELIGPPIVQGLVREKHEMKQSKKNRRQRLASRESPFQLNKECIHLLENKKILLIDDIYTTGVTMRLAAHTLIPAHPLSVDSLTLIHG</sequence>